<sequence length="347" mass="38737">MIQVIPVNDNPPVFIRPVVALQVKFNSTTLVPFNWLAIEDPDLLLDNSNDSRLLADAHKSKESNKGNATFTTLSEYAAKRLAISWQDWTPIMKNSFGASEGFCCGEFWGKVSESSGYPFEDADLAGLIIGHFVSMKTGRKLTIFTLADVAAGRIGFHHEARVETNLSRYYDAPAKISHSDRRFWTPHGCLRLTISDGVFSVSRMVIVNVTKPMFVVLPQRVPIDARSGKGALVTFEVITNMNVDPTRFKIELIHPPLYGILYLASNDEFTQEPWAVKRLGSENSHVSLDDASVDLELNTKCGPSITSLNFGEVLNRRLRYCQTLSSNELIALRYPEFLKASLANSKY</sequence>
<dbReference type="EMBL" id="CAAALY010000119">
    <property type="protein sequence ID" value="VEL06614.1"/>
    <property type="molecule type" value="Genomic_DNA"/>
</dbReference>
<evidence type="ECO:0000313" key="1">
    <source>
        <dbReference type="EMBL" id="VEL06614.1"/>
    </source>
</evidence>
<evidence type="ECO:0000313" key="2">
    <source>
        <dbReference type="Proteomes" id="UP000784294"/>
    </source>
</evidence>
<name>A0A3S5CGJ6_9PLAT</name>
<reference evidence="1" key="1">
    <citation type="submission" date="2018-11" db="EMBL/GenBank/DDBJ databases">
        <authorList>
            <consortium name="Pathogen Informatics"/>
        </authorList>
    </citation>
    <scope>NUCLEOTIDE SEQUENCE</scope>
</reference>
<organism evidence="1 2">
    <name type="scientific">Protopolystoma xenopodis</name>
    <dbReference type="NCBI Taxonomy" id="117903"/>
    <lineage>
        <taxon>Eukaryota</taxon>
        <taxon>Metazoa</taxon>
        <taxon>Spiralia</taxon>
        <taxon>Lophotrochozoa</taxon>
        <taxon>Platyhelminthes</taxon>
        <taxon>Monogenea</taxon>
        <taxon>Polyopisthocotylea</taxon>
        <taxon>Polystomatidea</taxon>
        <taxon>Polystomatidae</taxon>
        <taxon>Protopolystoma</taxon>
    </lineage>
</organism>
<proteinExistence type="predicted"/>
<dbReference type="Proteomes" id="UP000784294">
    <property type="component" value="Unassembled WGS sequence"/>
</dbReference>
<accession>A0A3S5CGJ6</accession>
<keyword evidence="2" id="KW-1185">Reference proteome</keyword>
<protein>
    <submittedName>
        <fullName evidence="1">Uncharacterized protein</fullName>
    </submittedName>
</protein>
<dbReference type="OrthoDB" id="430044at2759"/>
<comment type="caution">
    <text evidence="1">The sequence shown here is derived from an EMBL/GenBank/DDBJ whole genome shotgun (WGS) entry which is preliminary data.</text>
</comment>
<gene>
    <name evidence="1" type="ORF">PXEA_LOCUS54</name>
</gene>
<dbReference type="AlphaFoldDB" id="A0A3S5CGJ6"/>